<feature type="region of interest" description="Disordered" evidence="2">
    <location>
        <begin position="1508"/>
        <end position="1530"/>
    </location>
</feature>
<evidence type="ECO:0000259" key="3">
    <source>
        <dbReference type="Pfam" id="PF24782"/>
    </source>
</evidence>
<dbReference type="InterPro" id="IPR052779">
    <property type="entry name" value="WDR62"/>
</dbReference>
<feature type="region of interest" description="Disordered" evidence="2">
    <location>
        <begin position="884"/>
        <end position="1161"/>
    </location>
</feature>
<dbReference type="EMBL" id="CAJVPS010005336">
    <property type="protein sequence ID" value="CAG8614166.1"/>
    <property type="molecule type" value="Genomic_DNA"/>
</dbReference>
<dbReference type="PANTHER" id="PTHR45589">
    <property type="entry name" value="WD REPEAT DOMAIN 62, ISOFORM G"/>
    <property type="match status" value="1"/>
</dbReference>
<dbReference type="InterPro" id="IPR001680">
    <property type="entry name" value="WD40_rpt"/>
</dbReference>
<feature type="compositionally biased region" description="Basic and acidic residues" evidence="2">
    <location>
        <begin position="1440"/>
        <end position="1455"/>
    </location>
</feature>
<feature type="compositionally biased region" description="Basic and acidic residues" evidence="2">
    <location>
        <begin position="1026"/>
        <end position="1045"/>
    </location>
</feature>
<feature type="compositionally biased region" description="Basic and acidic residues" evidence="2">
    <location>
        <begin position="1207"/>
        <end position="1216"/>
    </location>
</feature>
<gene>
    <name evidence="4" type="ORF">ALEPTO_LOCUS8693</name>
</gene>
<keyword evidence="5" id="KW-1185">Reference proteome</keyword>
<dbReference type="Pfam" id="PF24782">
    <property type="entry name" value="WD40_MABP1-WDR62_2nd"/>
    <property type="match status" value="1"/>
</dbReference>
<evidence type="ECO:0000256" key="1">
    <source>
        <dbReference type="PROSITE-ProRule" id="PRU00221"/>
    </source>
</evidence>
<feature type="compositionally biased region" description="Acidic residues" evidence="2">
    <location>
        <begin position="1143"/>
        <end position="1157"/>
    </location>
</feature>
<dbReference type="PROSITE" id="PS50294">
    <property type="entry name" value="WD_REPEATS_REGION"/>
    <property type="match status" value="1"/>
</dbReference>
<feature type="non-terminal residue" evidence="4">
    <location>
        <position position="1"/>
    </location>
</feature>
<dbReference type="OrthoDB" id="6252103at2759"/>
<feature type="compositionally biased region" description="Polar residues" evidence="2">
    <location>
        <begin position="1098"/>
        <end position="1142"/>
    </location>
</feature>
<proteinExistence type="predicted"/>
<feature type="repeat" description="WD" evidence="1">
    <location>
        <begin position="764"/>
        <end position="805"/>
    </location>
</feature>
<dbReference type="PROSITE" id="PS50082">
    <property type="entry name" value="WD_REPEATS_2"/>
    <property type="match status" value="1"/>
</dbReference>
<protein>
    <submittedName>
        <fullName evidence="4">13200_t:CDS:1</fullName>
    </submittedName>
</protein>
<organism evidence="4 5">
    <name type="scientific">Ambispora leptoticha</name>
    <dbReference type="NCBI Taxonomy" id="144679"/>
    <lineage>
        <taxon>Eukaryota</taxon>
        <taxon>Fungi</taxon>
        <taxon>Fungi incertae sedis</taxon>
        <taxon>Mucoromycota</taxon>
        <taxon>Glomeromycotina</taxon>
        <taxon>Glomeromycetes</taxon>
        <taxon>Archaeosporales</taxon>
        <taxon>Ambisporaceae</taxon>
        <taxon>Ambispora</taxon>
    </lineage>
</organism>
<keyword evidence="1" id="KW-0853">WD repeat</keyword>
<dbReference type="SMART" id="SM00320">
    <property type="entry name" value="WD40"/>
    <property type="match status" value="12"/>
</dbReference>
<comment type="caution">
    <text evidence="4">The sequence shown here is derived from an EMBL/GenBank/DDBJ whole genome shotgun (WGS) entry which is preliminary data.</text>
</comment>
<evidence type="ECO:0000313" key="4">
    <source>
        <dbReference type="EMBL" id="CAG8614166.1"/>
    </source>
</evidence>
<dbReference type="Gene3D" id="2.130.10.10">
    <property type="entry name" value="YVTN repeat-like/Quinoprotein amine dehydrogenase"/>
    <property type="match status" value="4"/>
</dbReference>
<dbReference type="SUPFAM" id="SSF101898">
    <property type="entry name" value="NHL repeat"/>
    <property type="match status" value="1"/>
</dbReference>
<feature type="compositionally biased region" description="Polar residues" evidence="2">
    <location>
        <begin position="1047"/>
        <end position="1073"/>
    </location>
</feature>
<sequence>ILLERILGLTTTKNTGISIAGDLIAYAAGSVVVLYNHKKNKQVGFLHASSTALPTPPTQLSANTAPSWSGAFQNRHTITGDGFANPLINSLGILDPATAVGASSAASSPKTAVSNKAKPISCLAFSPDGNYLAVGETGHQPRILIWDVITKTLVNELKGHKYGVLALAFSPNMKYVVSLGFQHDGYLNVWNWKQGIKLACNKVTTKVHTIAFNRSGSYFVTAGLRHVKFWYFDSNGNLPKKPAGQSIQKSLVQVLDGRSGILGDLRDHNFVDAVCCAKSEHTYFVTSSGLLCMFTEGRMMDKWVELQVKGAYSIDVSEQYIVCACTNGIIRLFEPITLKYLGTLPKPHPLGVDLSLQTGNTYQGNSNPNDIYPDTVAVKLDRETGKLTCLYSDRSIFIWDIKDIKKIGKYRSFLYHCDCIWGVEMIPNRDSTTSTLPENTFVTYSSDGTIRFWNLDANITTNSNSVQSPTHIDAIVNNINPLSPVTPPGGGTSTGVRKNIYSKECLKIVYVDPDGTFRMSATGSNPNVQELTDPINSESGIRVLRISPDGKLMASGDRGGNLRVHDLENFKVVTYQEAHDAEILSIEFSEGRATGAPYLIATASRDRILHIFDINNSFQLIQTLGDHSAAITAVKFTNDGGRLISCGADKSIIFRSRQHSGDAPYYVTYHNISGRATVFDMDIDVSNRYIATVSGERRLNVYHIESGKNVRSYKSDTPDEINTPDQGSLQKVNLDPGGVLAVAGGSDKSIRLFDFANGTILSKALGHSELITGVKFTSDCQRIVSTSADGCIFVWKVSDELVTKMRKKWLDRSGVNGTNFLGSTSPIPQDLPNPVQTALRTTIPPAQRPQTMFSETAPNQNEDSNSYLEGSEFVVRKPVKNKRSFNSLPLPESHHEDGNSTTSNTTSNTSTPPTPTTNSSSSTSPLTTNINTNNKRLFLKRPTSFANDGSSSTMRNRIQAHTQIRPVSDISISRLPRIFPNANNGNNESSSTTPTPKGNNNSTCTSPPPSRRESWKLNLPNWAKRSFKDKEENNDGGIDQEKEGTDNDTANNSLNKPTSTLTAISPVKDTTLNLDKKLPMIPRSTNQRHKSQNKLRQDSTNSSFGLSKNTEVSENTNIAPSETPNEGLDNINNITSETSSVLTEDELPGDESSYEDTETLRRRSSSFAANIKTAGFSAGISKSASDNEKDVEKLEMYLQSPVEQGFNKDHSMRNEMDSGDQLVNEQKKKKRESLTYKYLSGGHQKNSSQDSSGRNSLVEAFSRMFMGGGKNNTENNDGTVIVEDEDEAHANKDAVKQALDILEGKSVDSDAVSTEYKTEIKNDPNINNSTTKPDLVTLYAVDETISTPSSPLISESSTLKDAEDDNKRRIEFVSSDQISLETTKTFSAELSLEPQDDIKKNDMELSQNDDIVDAEVDIAKENHNQESKDIVKEIHNQETEDITKENHHQESKDDYDNNVSSSNLLEENIKENDNAEKSNKGLEFEMTINSASSTTDINRRDQVLLSPTKLENEDLATPTRSPLSSSHDDSLLNRSLSMVGKENPDNLAEIEDIDLDEEKILKDVYNMTVITERMLAVYKKASNFNNENITKLISESLKGITGDIQDCFGVVVKEKVEAEDKKTIQEESEKKELAAEKKEEMDNDKTIIVNIPQPIQQETTVVVADNTININNSNLEDEDEGDADSNVSYMTALTHHHESSTVPTPSH</sequence>
<feature type="compositionally biased region" description="Polar residues" evidence="2">
    <location>
        <begin position="944"/>
        <end position="962"/>
    </location>
</feature>
<dbReference type="InterPro" id="IPR015943">
    <property type="entry name" value="WD40/YVTN_repeat-like_dom_sf"/>
</dbReference>
<dbReference type="InterPro" id="IPR056162">
    <property type="entry name" value="WD40_MABP1-WDR62_2nd"/>
</dbReference>
<evidence type="ECO:0000256" key="2">
    <source>
        <dbReference type="SAM" id="MobiDB-lite"/>
    </source>
</evidence>
<dbReference type="PANTHER" id="PTHR45589:SF1">
    <property type="entry name" value="WD REPEAT DOMAIN 62, ISOFORM G"/>
    <property type="match status" value="1"/>
</dbReference>
<feature type="compositionally biased region" description="Low complexity" evidence="2">
    <location>
        <begin position="899"/>
        <end position="934"/>
    </location>
</feature>
<feature type="non-terminal residue" evidence="4">
    <location>
        <position position="1707"/>
    </location>
</feature>
<feature type="compositionally biased region" description="Polar residues" evidence="2">
    <location>
        <begin position="981"/>
        <end position="1005"/>
    </location>
</feature>
<feature type="region of interest" description="Disordered" evidence="2">
    <location>
        <begin position="1207"/>
        <end position="1231"/>
    </location>
</feature>
<feature type="region of interest" description="Disordered" evidence="2">
    <location>
        <begin position="1440"/>
        <end position="1460"/>
    </location>
</feature>
<accession>A0A9N9GNA7</accession>
<dbReference type="SUPFAM" id="SSF50978">
    <property type="entry name" value="WD40 repeat-like"/>
    <property type="match status" value="2"/>
</dbReference>
<feature type="domain" description="MABP1/WDR62 second WD40" evidence="3">
    <location>
        <begin position="420"/>
        <end position="797"/>
    </location>
</feature>
<name>A0A9N9GNA7_9GLOM</name>
<dbReference type="Pfam" id="PF00400">
    <property type="entry name" value="WD40"/>
    <property type="match status" value="2"/>
</dbReference>
<reference evidence="4" key="1">
    <citation type="submission" date="2021-06" db="EMBL/GenBank/DDBJ databases">
        <authorList>
            <person name="Kallberg Y."/>
            <person name="Tangrot J."/>
            <person name="Rosling A."/>
        </authorList>
    </citation>
    <scope>NUCLEOTIDE SEQUENCE</scope>
    <source>
        <strain evidence="4">FL130A</strain>
    </source>
</reference>
<evidence type="ECO:0000313" key="5">
    <source>
        <dbReference type="Proteomes" id="UP000789508"/>
    </source>
</evidence>
<dbReference type="Proteomes" id="UP000789508">
    <property type="component" value="Unassembled WGS sequence"/>
</dbReference>
<dbReference type="InterPro" id="IPR036322">
    <property type="entry name" value="WD40_repeat_dom_sf"/>
</dbReference>